<dbReference type="EMBL" id="CM042887">
    <property type="protein sequence ID" value="KAI4330013.1"/>
    <property type="molecule type" value="Genomic_DNA"/>
</dbReference>
<accession>A0ACB9N0F6</accession>
<name>A0ACB9N0F6_9MYRT</name>
<protein>
    <submittedName>
        <fullName evidence="1">Uncharacterized protein</fullName>
    </submittedName>
</protein>
<evidence type="ECO:0000313" key="2">
    <source>
        <dbReference type="Proteomes" id="UP001057402"/>
    </source>
</evidence>
<proteinExistence type="predicted"/>
<organism evidence="1 2">
    <name type="scientific">Melastoma candidum</name>
    <dbReference type="NCBI Taxonomy" id="119954"/>
    <lineage>
        <taxon>Eukaryota</taxon>
        <taxon>Viridiplantae</taxon>
        <taxon>Streptophyta</taxon>
        <taxon>Embryophyta</taxon>
        <taxon>Tracheophyta</taxon>
        <taxon>Spermatophyta</taxon>
        <taxon>Magnoliopsida</taxon>
        <taxon>eudicotyledons</taxon>
        <taxon>Gunneridae</taxon>
        <taxon>Pentapetalae</taxon>
        <taxon>rosids</taxon>
        <taxon>malvids</taxon>
        <taxon>Myrtales</taxon>
        <taxon>Melastomataceae</taxon>
        <taxon>Melastomatoideae</taxon>
        <taxon>Melastomateae</taxon>
        <taxon>Melastoma</taxon>
    </lineage>
</organism>
<dbReference type="Proteomes" id="UP001057402">
    <property type="component" value="Chromosome 8"/>
</dbReference>
<keyword evidence="2" id="KW-1185">Reference proteome</keyword>
<reference evidence="2" key="1">
    <citation type="journal article" date="2023" name="Front. Plant Sci.">
        <title>Chromosomal-level genome assembly of Melastoma candidum provides insights into trichome evolution.</title>
        <authorList>
            <person name="Zhong Y."/>
            <person name="Wu W."/>
            <person name="Sun C."/>
            <person name="Zou P."/>
            <person name="Liu Y."/>
            <person name="Dai S."/>
            <person name="Zhou R."/>
        </authorList>
    </citation>
    <scope>NUCLEOTIDE SEQUENCE [LARGE SCALE GENOMIC DNA]</scope>
</reference>
<comment type="caution">
    <text evidence="1">The sequence shown here is derived from an EMBL/GenBank/DDBJ whole genome shotgun (WGS) entry which is preliminary data.</text>
</comment>
<evidence type="ECO:0000313" key="1">
    <source>
        <dbReference type="EMBL" id="KAI4330013.1"/>
    </source>
</evidence>
<sequence length="221" mass="25417">MHSTQKALTSLARRYWYRPNRSYCSSSGRNGSKSSYSLETSGAGDRAESSVSHYHETYKKLDKLDFLTAAKILFSENPRKKKFGLDFHLVQLFFACMPSFAVYLVAQYARYEMRRMEAELEQKKQKDEEEEKKLKEMESEAEEEEKRSSREVLAEMKVRLDKLEETVKEIFVDTEKRPDTVSPTRPNDAAKKDKPEDISSDSPKVAVGPRHKAGTENGKPS</sequence>
<gene>
    <name evidence="1" type="ORF">MLD38_028327</name>
</gene>